<dbReference type="Proteomes" id="UP000005239">
    <property type="component" value="Unassembled WGS sequence"/>
</dbReference>
<dbReference type="AlphaFoldDB" id="A0A2A6BK47"/>
<name>A0A2A6BK47_PRIPA</name>
<reference evidence="1" key="2">
    <citation type="submission" date="2022-06" db="UniProtKB">
        <authorList>
            <consortium name="EnsemblMetazoa"/>
        </authorList>
    </citation>
    <scope>IDENTIFICATION</scope>
    <source>
        <strain evidence="1">PS312</strain>
    </source>
</reference>
<dbReference type="EnsemblMetazoa" id="PPA30831.1">
    <property type="protein sequence ID" value="PPA30831.1"/>
    <property type="gene ID" value="WBGene00203697"/>
</dbReference>
<proteinExistence type="predicted"/>
<accession>A0A8R1UI12</accession>
<keyword evidence="2" id="KW-1185">Reference proteome</keyword>
<sequence length="95" mass="11623">MANNFGQREPWMMKSTEKRVEELLADQIMGDNGDRAMSLLSKFALEDMSFRRFEHQLRRDEEKDHLERIAKIREERERRNREEEEARKKNNELNK</sequence>
<protein>
    <submittedName>
        <fullName evidence="1">Uncharacterized protein</fullName>
    </submittedName>
</protein>
<reference evidence="2" key="1">
    <citation type="journal article" date="2008" name="Nat. Genet.">
        <title>The Pristionchus pacificus genome provides a unique perspective on nematode lifestyle and parasitism.</title>
        <authorList>
            <person name="Dieterich C."/>
            <person name="Clifton S.W."/>
            <person name="Schuster L.N."/>
            <person name="Chinwalla A."/>
            <person name="Delehaunty K."/>
            <person name="Dinkelacker I."/>
            <person name="Fulton L."/>
            <person name="Fulton R."/>
            <person name="Godfrey J."/>
            <person name="Minx P."/>
            <person name="Mitreva M."/>
            <person name="Roeseler W."/>
            <person name="Tian H."/>
            <person name="Witte H."/>
            <person name="Yang S.P."/>
            <person name="Wilson R.K."/>
            <person name="Sommer R.J."/>
        </authorList>
    </citation>
    <scope>NUCLEOTIDE SEQUENCE [LARGE SCALE GENOMIC DNA]</scope>
    <source>
        <strain evidence="2">PS312</strain>
    </source>
</reference>
<organism evidence="1 2">
    <name type="scientific">Pristionchus pacificus</name>
    <name type="common">Parasitic nematode worm</name>
    <dbReference type="NCBI Taxonomy" id="54126"/>
    <lineage>
        <taxon>Eukaryota</taxon>
        <taxon>Metazoa</taxon>
        <taxon>Ecdysozoa</taxon>
        <taxon>Nematoda</taxon>
        <taxon>Chromadorea</taxon>
        <taxon>Rhabditida</taxon>
        <taxon>Rhabditina</taxon>
        <taxon>Diplogasteromorpha</taxon>
        <taxon>Diplogasteroidea</taxon>
        <taxon>Neodiplogasteridae</taxon>
        <taxon>Pristionchus</taxon>
    </lineage>
</organism>
<gene>
    <name evidence="1" type="primary">WBGene00203697</name>
</gene>
<accession>A0A2A6BK47</accession>
<evidence type="ECO:0000313" key="2">
    <source>
        <dbReference type="Proteomes" id="UP000005239"/>
    </source>
</evidence>
<evidence type="ECO:0000313" key="1">
    <source>
        <dbReference type="EnsemblMetazoa" id="PPA30831.1"/>
    </source>
</evidence>